<accession>A0A3N0CLX5</accession>
<name>A0A3N0CLX5_9ACTN</name>
<dbReference type="EMBL" id="RJSE01000005">
    <property type="protein sequence ID" value="RNL64291.1"/>
    <property type="molecule type" value="Genomic_DNA"/>
</dbReference>
<organism evidence="2 3">
    <name type="scientific">Nocardioides marmoriginsengisoli</name>
    <dbReference type="NCBI Taxonomy" id="661483"/>
    <lineage>
        <taxon>Bacteria</taxon>
        <taxon>Bacillati</taxon>
        <taxon>Actinomycetota</taxon>
        <taxon>Actinomycetes</taxon>
        <taxon>Propionibacteriales</taxon>
        <taxon>Nocardioidaceae</taxon>
        <taxon>Nocardioides</taxon>
    </lineage>
</organism>
<keyword evidence="3" id="KW-1185">Reference proteome</keyword>
<evidence type="ECO:0000313" key="3">
    <source>
        <dbReference type="Proteomes" id="UP000267128"/>
    </source>
</evidence>
<feature type="transmembrane region" description="Helical" evidence="1">
    <location>
        <begin position="6"/>
        <end position="26"/>
    </location>
</feature>
<dbReference type="Proteomes" id="UP000267128">
    <property type="component" value="Unassembled WGS sequence"/>
</dbReference>
<gene>
    <name evidence="2" type="ORF">EFK50_07120</name>
</gene>
<feature type="transmembrane region" description="Helical" evidence="1">
    <location>
        <begin position="53"/>
        <end position="72"/>
    </location>
</feature>
<evidence type="ECO:0000256" key="1">
    <source>
        <dbReference type="SAM" id="Phobius"/>
    </source>
</evidence>
<keyword evidence="1" id="KW-0472">Membrane</keyword>
<proteinExistence type="predicted"/>
<dbReference type="AlphaFoldDB" id="A0A3N0CLX5"/>
<comment type="caution">
    <text evidence="2">The sequence shown here is derived from an EMBL/GenBank/DDBJ whole genome shotgun (WGS) entry which is preliminary data.</text>
</comment>
<evidence type="ECO:0000313" key="2">
    <source>
        <dbReference type="EMBL" id="RNL64291.1"/>
    </source>
</evidence>
<sequence>MDSTTVGYLVLALAAVGLIGGGINLYQAHTGREIIKTGKDATPEDLRRNSTTAGLILLLSAVAEIALGFYLLS</sequence>
<reference evidence="2 3" key="1">
    <citation type="submission" date="2018-11" db="EMBL/GenBank/DDBJ databases">
        <authorList>
            <person name="Li F."/>
        </authorList>
    </citation>
    <scope>NUCLEOTIDE SEQUENCE [LARGE SCALE GENOMIC DNA]</scope>
    <source>
        <strain evidence="2 3">Gsoil 097</strain>
    </source>
</reference>
<keyword evidence="1" id="KW-1133">Transmembrane helix</keyword>
<keyword evidence="1" id="KW-0812">Transmembrane</keyword>
<dbReference type="RefSeq" id="WP_123226867.1">
    <property type="nucleotide sequence ID" value="NZ_RJSE01000005.1"/>
</dbReference>
<protein>
    <submittedName>
        <fullName evidence="2">Uncharacterized protein</fullName>
    </submittedName>
</protein>